<dbReference type="InterPro" id="IPR036770">
    <property type="entry name" value="Ankyrin_rpt-contain_sf"/>
</dbReference>
<sequence length="468" mass="54928">MDVRNLYYTVHVGTDNEVLSSIREYEKHYTYDLSLVRELSPIENMLRRGYYFFHHSPLHQAVQLRRTEVVRSLLLDRKYLVKSVDKYLLPLHLIAISPSYFSWNQEVLYFLKEILTSSDDIHNVNKYLIQIISKISNYIFTNDLPNNSIYIAIIKEIMKGKLSFDKKEIMALSKDIDEQELIIANILLDNGAPINAVDGYGYTALHYAAKFAKKDLVEILLRRGADINMKTCYESTAFEMAVCTNNIDLVNTMLTYHDNYKKEKNVLLEAINSHYIREEVISYLIIDLGFDINDRDNLYGETILERAIILDKPYKMIKLLLDLGADPNVDASILERFSRRRLTIYEEEEEEEKIYVFRYIISKILLLQLMKPDIKSNEMFTRKLEVINSNNIMRDQKIKCDEEIERIKSTKIFPDSLYTLDALIRINDVNKLYKIINNYDVSKIDVSSFDIYKETLEKSIQKAVLRNC</sequence>
<dbReference type="EMBL" id="KX857216">
    <property type="protein sequence ID" value="ARF02868.1"/>
    <property type="molecule type" value="Genomic_DNA"/>
</dbReference>
<protein>
    <submittedName>
        <fullName evidence="4">SWPV1-002</fullName>
    </submittedName>
    <submittedName>
        <fullName evidence="5">SWPV1-309</fullName>
    </submittedName>
</protein>
<dbReference type="SUPFAM" id="SSF48403">
    <property type="entry name" value="Ankyrin repeat"/>
    <property type="match status" value="1"/>
</dbReference>
<dbReference type="InterPro" id="IPR002110">
    <property type="entry name" value="Ankyrin_rpt"/>
</dbReference>
<evidence type="ECO:0000313" key="6">
    <source>
        <dbReference type="Proteomes" id="UP000315116"/>
    </source>
</evidence>
<feature type="repeat" description="ANK" evidence="3">
    <location>
        <begin position="299"/>
        <end position="332"/>
    </location>
</feature>
<dbReference type="PANTHER" id="PTHR24198">
    <property type="entry name" value="ANKYRIN REPEAT AND PROTEIN KINASE DOMAIN-CONTAINING PROTEIN"/>
    <property type="match status" value="1"/>
</dbReference>
<gene>
    <name evidence="5" type="primary">SWPV1-309</name>
    <name evidence="4" type="synonym">SWPV1-002</name>
</gene>
<dbReference type="Proteomes" id="UP000315116">
    <property type="component" value="Segment"/>
</dbReference>
<organism evidence="5 6">
    <name type="scientific">Shearwaterpox virus</name>
    <dbReference type="NCBI Taxonomy" id="1974596"/>
    <lineage>
        <taxon>Viruses</taxon>
        <taxon>Varidnaviria</taxon>
        <taxon>Bamfordvirae</taxon>
        <taxon>Nucleocytoviricota</taxon>
        <taxon>Pokkesviricetes</taxon>
        <taxon>Chitovirales</taxon>
        <taxon>Poxviridae</taxon>
        <taxon>Chordopoxvirinae</taxon>
        <taxon>Avipoxvirus</taxon>
        <taxon>Avipoxvirus canarypox</taxon>
        <taxon>Canarypox virus</taxon>
    </lineage>
</organism>
<reference evidence="5 6" key="1">
    <citation type="journal article" date="2017" name="BMC Genomics">
        <title>Genomic characterization of two novel pathogenic avipoxviruses isolated from pacific shearwaters (Ardenna spp.).</title>
        <authorList>
            <person name="Sarker S."/>
            <person name="Das S."/>
            <person name="Lavers J.L."/>
            <person name="Hutton I."/>
            <person name="Helbig K."/>
            <person name="Imbery J."/>
            <person name="Upton C."/>
            <person name="Raidal S.R."/>
        </authorList>
    </citation>
    <scope>NUCLEOTIDE SEQUENCE [LARGE SCALE GENOMIC DNA]</scope>
    <source>
        <strain evidence="5 6">SWPV-1</strain>
    </source>
</reference>
<dbReference type="Gene3D" id="1.25.40.20">
    <property type="entry name" value="Ankyrin repeat-containing domain"/>
    <property type="match status" value="2"/>
</dbReference>
<proteinExistence type="predicted"/>
<feature type="repeat" description="ANK" evidence="3">
    <location>
        <begin position="200"/>
        <end position="232"/>
    </location>
</feature>
<name>A0A1V0S8B8_CNPV</name>
<evidence type="ECO:0000256" key="3">
    <source>
        <dbReference type="PROSITE-ProRule" id="PRU00023"/>
    </source>
</evidence>
<dbReference type="PANTHER" id="PTHR24198:SF165">
    <property type="entry name" value="ANKYRIN REPEAT-CONTAINING PROTEIN-RELATED"/>
    <property type="match status" value="1"/>
</dbReference>
<dbReference type="PROSITE" id="PS50088">
    <property type="entry name" value="ANK_REPEAT"/>
    <property type="match status" value="2"/>
</dbReference>
<keyword evidence="2 3" id="KW-0040">ANK repeat</keyword>
<dbReference type="SMART" id="SM00248">
    <property type="entry name" value="ANK"/>
    <property type="match status" value="5"/>
</dbReference>
<keyword evidence="1" id="KW-0677">Repeat</keyword>
<accession>A0A1V0S8B8</accession>
<dbReference type="PRINTS" id="PR01415">
    <property type="entry name" value="ANKYRIN"/>
</dbReference>
<dbReference type="PROSITE" id="PS50297">
    <property type="entry name" value="ANK_REP_REGION"/>
    <property type="match status" value="1"/>
</dbReference>
<dbReference type="Pfam" id="PF12796">
    <property type="entry name" value="Ank_2"/>
    <property type="match status" value="1"/>
</dbReference>
<evidence type="ECO:0000256" key="1">
    <source>
        <dbReference type="ARBA" id="ARBA00022737"/>
    </source>
</evidence>
<evidence type="ECO:0000313" key="4">
    <source>
        <dbReference type="EMBL" id="ARE67572.1"/>
    </source>
</evidence>
<evidence type="ECO:0000256" key="2">
    <source>
        <dbReference type="ARBA" id="ARBA00023043"/>
    </source>
</evidence>
<evidence type="ECO:0000313" key="5">
    <source>
        <dbReference type="EMBL" id="ARF02868.1"/>
    </source>
</evidence>
<dbReference type="EMBL" id="KX857216">
    <property type="protein sequence ID" value="ARE67572.1"/>
    <property type="molecule type" value="Genomic_DNA"/>
</dbReference>